<dbReference type="EMBL" id="JACHCC010000012">
    <property type="protein sequence ID" value="MBB6502091.1"/>
    <property type="molecule type" value="Genomic_DNA"/>
</dbReference>
<accession>A0A7X0J996</accession>
<feature type="modified residue" description="4-aspartylphosphate" evidence="6">
    <location>
        <position position="54"/>
    </location>
</feature>
<dbReference type="InterPro" id="IPR011006">
    <property type="entry name" value="CheY-like_superfamily"/>
</dbReference>
<dbReference type="PANTHER" id="PTHR44591:SF3">
    <property type="entry name" value="RESPONSE REGULATORY DOMAIN-CONTAINING PROTEIN"/>
    <property type="match status" value="1"/>
</dbReference>
<dbReference type="Gene3D" id="3.40.50.2300">
    <property type="match status" value="1"/>
</dbReference>
<evidence type="ECO:0000256" key="6">
    <source>
        <dbReference type="PROSITE-ProRule" id="PRU00169"/>
    </source>
</evidence>
<evidence type="ECO:0000313" key="8">
    <source>
        <dbReference type="EMBL" id="MBB6502091.1"/>
    </source>
</evidence>
<dbReference type="GO" id="GO:0000160">
    <property type="term" value="P:phosphorelay signal transduction system"/>
    <property type="evidence" value="ECO:0007669"/>
    <property type="project" value="UniProtKB-KW"/>
</dbReference>
<protein>
    <submittedName>
        <fullName evidence="8">DNA-binding response OmpR family regulator</fullName>
    </submittedName>
</protein>
<evidence type="ECO:0000256" key="4">
    <source>
        <dbReference type="ARBA" id="ARBA00023125"/>
    </source>
</evidence>
<dbReference type="Pfam" id="PF00072">
    <property type="entry name" value="Response_reg"/>
    <property type="match status" value="1"/>
</dbReference>
<comment type="caution">
    <text evidence="8">The sequence shown here is derived from an EMBL/GenBank/DDBJ whole genome shotgun (WGS) entry which is preliminary data.</text>
</comment>
<dbReference type="Proteomes" id="UP000521017">
    <property type="component" value="Unassembled WGS sequence"/>
</dbReference>
<keyword evidence="2" id="KW-0902">Two-component regulatory system</keyword>
<dbReference type="PANTHER" id="PTHR44591">
    <property type="entry name" value="STRESS RESPONSE REGULATOR PROTEIN 1"/>
    <property type="match status" value="1"/>
</dbReference>
<dbReference type="RefSeq" id="WP_260409429.1">
    <property type="nucleotide sequence ID" value="NZ_JACHCC010000012.1"/>
</dbReference>
<evidence type="ECO:0000313" key="9">
    <source>
        <dbReference type="Proteomes" id="UP000521017"/>
    </source>
</evidence>
<keyword evidence="4 8" id="KW-0238">DNA-binding</keyword>
<evidence type="ECO:0000256" key="3">
    <source>
        <dbReference type="ARBA" id="ARBA00023015"/>
    </source>
</evidence>
<dbReference type="GO" id="GO:0003677">
    <property type="term" value="F:DNA binding"/>
    <property type="evidence" value="ECO:0007669"/>
    <property type="project" value="UniProtKB-KW"/>
</dbReference>
<sequence>MMFEKILAVDDDSDILDVIRIILEQEGYEVLTLANGNDVLEMVRQNSPDLILLDVMLGGMDGREICKTLKEHELFKKIPVVMISASHNLHNLLLKPGAPNDFLAKPFDISNLIKIVRAQLAA</sequence>
<reference evidence="8 9" key="1">
    <citation type="submission" date="2020-08" db="EMBL/GenBank/DDBJ databases">
        <title>Genomic Encyclopedia of Type Strains, Phase IV (KMG-V): Genome sequencing to study the core and pangenomes of soil and plant-associated prokaryotes.</title>
        <authorList>
            <person name="Whitman W."/>
        </authorList>
    </citation>
    <scope>NUCLEOTIDE SEQUENCE [LARGE SCALE GENOMIC DNA]</scope>
    <source>
        <strain evidence="8 9">M2T3</strain>
    </source>
</reference>
<keyword evidence="5" id="KW-0804">Transcription</keyword>
<dbReference type="InterPro" id="IPR050595">
    <property type="entry name" value="Bact_response_regulator"/>
</dbReference>
<dbReference type="SMART" id="SM00448">
    <property type="entry name" value="REC"/>
    <property type="match status" value="1"/>
</dbReference>
<dbReference type="InterPro" id="IPR001789">
    <property type="entry name" value="Sig_transdc_resp-reg_receiver"/>
</dbReference>
<evidence type="ECO:0000256" key="5">
    <source>
        <dbReference type="ARBA" id="ARBA00023163"/>
    </source>
</evidence>
<dbReference type="PROSITE" id="PS50110">
    <property type="entry name" value="RESPONSE_REGULATORY"/>
    <property type="match status" value="1"/>
</dbReference>
<feature type="domain" description="Response regulatory" evidence="7">
    <location>
        <begin position="5"/>
        <end position="120"/>
    </location>
</feature>
<organism evidence="8 9">
    <name type="scientific">Pedobacter cryoconitis</name>
    <dbReference type="NCBI Taxonomy" id="188932"/>
    <lineage>
        <taxon>Bacteria</taxon>
        <taxon>Pseudomonadati</taxon>
        <taxon>Bacteroidota</taxon>
        <taxon>Sphingobacteriia</taxon>
        <taxon>Sphingobacteriales</taxon>
        <taxon>Sphingobacteriaceae</taxon>
        <taxon>Pedobacter</taxon>
    </lineage>
</organism>
<name>A0A7X0J996_9SPHI</name>
<proteinExistence type="predicted"/>
<evidence type="ECO:0000256" key="2">
    <source>
        <dbReference type="ARBA" id="ARBA00023012"/>
    </source>
</evidence>
<keyword evidence="3" id="KW-0805">Transcription regulation</keyword>
<dbReference type="FunFam" id="3.40.50.2300:FF:000001">
    <property type="entry name" value="DNA-binding response regulator PhoB"/>
    <property type="match status" value="1"/>
</dbReference>
<gene>
    <name evidence="8" type="ORF">HDF25_004268</name>
</gene>
<keyword evidence="1 6" id="KW-0597">Phosphoprotein</keyword>
<dbReference type="AlphaFoldDB" id="A0A7X0J996"/>
<evidence type="ECO:0000259" key="7">
    <source>
        <dbReference type="PROSITE" id="PS50110"/>
    </source>
</evidence>
<dbReference type="SUPFAM" id="SSF52172">
    <property type="entry name" value="CheY-like"/>
    <property type="match status" value="1"/>
</dbReference>
<evidence type="ECO:0000256" key="1">
    <source>
        <dbReference type="ARBA" id="ARBA00022553"/>
    </source>
</evidence>